<evidence type="ECO:0000313" key="2">
    <source>
        <dbReference type="EMBL" id="CAF4178321.1"/>
    </source>
</evidence>
<accession>A0A819ZRZ7</accession>
<dbReference type="Proteomes" id="UP000663881">
    <property type="component" value="Unassembled WGS sequence"/>
</dbReference>
<organism evidence="2 3">
    <name type="scientific">Adineta steineri</name>
    <dbReference type="NCBI Taxonomy" id="433720"/>
    <lineage>
        <taxon>Eukaryota</taxon>
        <taxon>Metazoa</taxon>
        <taxon>Spiralia</taxon>
        <taxon>Gnathifera</taxon>
        <taxon>Rotifera</taxon>
        <taxon>Eurotatoria</taxon>
        <taxon>Bdelloidea</taxon>
        <taxon>Adinetida</taxon>
        <taxon>Adinetidae</taxon>
        <taxon>Adineta</taxon>
    </lineage>
</organism>
<dbReference type="PANTHER" id="PTHR23322">
    <property type="entry name" value="FAS-ASSOCIATED PROTEIN"/>
    <property type="match status" value="1"/>
</dbReference>
<dbReference type="InterPro" id="IPR049483">
    <property type="entry name" value="FAF1_2-like_UAS"/>
</dbReference>
<evidence type="ECO:0000313" key="3">
    <source>
        <dbReference type="Proteomes" id="UP000663881"/>
    </source>
</evidence>
<feature type="domain" description="UAS" evidence="1">
    <location>
        <begin position="37"/>
        <end position="170"/>
    </location>
</feature>
<dbReference type="InterPro" id="IPR006577">
    <property type="entry name" value="UAS"/>
</dbReference>
<reference evidence="2" key="1">
    <citation type="submission" date="2021-02" db="EMBL/GenBank/DDBJ databases">
        <authorList>
            <person name="Nowell W R."/>
        </authorList>
    </citation>
    <scope>NUCLEOTIDE SEQUENCE</scope>
</reference>
<proteinExistence type="predicted"/>
<protein>
    <recommendedName>
        <fullName evidence="1">UAS domain-containing protein</fullName>
    </recommendedName>
</protein>
<sequence length="377" mass="44386">MDNDYEFSDDETSDNYNIFASKTSFNECHDDTNDADTFHACFAYRYDSSPSFFPGSLLDVCKAAFNSQDINERRPLLIYIHHDKKKVIERLLENYIVWPWDITFESNRNRLSTIWEKTFSTPLFNDFSVEKCPMLIGITRRPTEIKCWLPTSQYQFTSLLKGDTLIRSQEKSIMKTLLSELISDRCESKVDRTEFFYECLQQRYERCPTVFNGFLPNVYELTSSLTIVKEYRPVLIYLHHDKSEFNRTICPITIIDCLLENLIIYSWDNTSELNQEIMEITWKEMFSSPFNLTFSFNQYPMIIGIMKLFDENKGGLVTPQYEFIPLLNGDILTRTQAKISRERFLKELVLFQQECVANEQALACDQLIFYSYSSCTL</sequence>
<dbReference type="InterPro" id="IPR050730">
    <property type="entry name" value="UBX_domain-protein"/>
</dbReference>
<dbReference type="Pfam" id="PF21021">
    <property type="entry name" value="FAF1"/>
    <property type="match status" value="2"/>
</dbReference>
<dbReference type="GO" id="GO:0005783">
    <property type="term" value="C:endoplasmic reticulum"/>
    <property type="evidence" value="ECO:0007669"/>
    <property type="project" value="TreeGrafter"/>
</dbReference>
<dbReference type="SMART" id="SM00594">
    <property type="entry name" value="UAS"/>
    <property type="match status" value="1"/>
</dbReference>
<dbReference type="Gene3D" id="3.40.30.10">
    <property type="entry name" value="Glutaredoxin"/>
    <property type="match status" value="2"/>
</dbReference>
<dbReference type="AlphaFoldDB" id="A0A819ZRZ7"/>
<dbReference type="EMBL" id="CAJOAY010008029">
    <property type="protein sequence ID" value="CAF4178321.1"/>
    <property type="molecule type" value="Genomic_DNA"/>
</dbReference>
<comment type="caution">
    <text evidence="2">The sequence shown here is derived from an EMBL/GenBank/DDBJ whole genome shotgun (WGS) entry which is preliminary data.</text>
</comment>
<evidence type="ECO:0000259" key="1">
    <source>
        <dbReference type="SMART" id="SM00594"/>
    </source>
</evidence>
<dbReference type="PANTHER" id="PTHR23322:SF96">
    <property type="entry name" value="FAS-ASSOCIATED FACTOR 1"/>
    <property type="match status" value="1"/>
</dbReference>
<dbReference type="GO" id="GO:0005634">
    <property type="term" value="C:nucleus"/>
    <property type="evidence" value="ECO:0007669"/>
    <property type="project" value="TreeGrafter"/>
</dbReference>
<name>A0A819ZRZ7_9BILA</name>
<gene>
    <name evidence="2" type="ORF">OKA104_LOCUS39749</name>
</gene>
<dbReference type="GO" id="GO:0036503">
    <property type="term" value="P:ERAD pathway"/>
    <property type="evidence" value="ECO:0007669"/>
    <property type="project" value="TreeGrafter"/>
</dbReference>
<dbReference type="GO" id="GO:0043130">
    <property type="term" value="F:ubiquitin binding"/>
    <property type="evidence" value="ECO:0007669"/>
    <property type="project" value="TreeGrafter"/>
</dbReference>